<dbReference type="GO" id="GO:0008236">
    <property type="term" value="F:serine-type peptidase activity"/>
    <property type="evidence" value="ECO:0007669"/>
    <property type="project" value="InterPro"/>
</dbReference>
<dbReference type="SUPFAM" id="SSF52096">
    <property type="entry name" value="ClpP/crotonase"/>
    <property type="match status" value="1"/>
</dbReference>
<proteinExistence type="predicted"/>
<dbReference type="PANTHER" id="PTHR11261">
    <property type="entry name" value="INTERPHOTORECEPTOR RETINOID-BINDING PROTEIN"/>
    <property type="match status" value="1"/>
</dbReference>
<organism evidence="2 3">
    <name type="scientific">Phytohabitans suffuscus</name>
    <dbReference type="NCBI Taxonomy" id="624315"/>
    <lineage>
        <taxon>Bacteria</taxon>
        <taxon>Bacillati</taxon>
        <taxon>Actinomycetota</taxon>
        <taxon>Actinomycetes</taxon>
        <taxon>Micromonosporales</taxon>
        <taxon>Micromonosporaceae</taxon>
    </lineage>
</organism>
<reference evidence="2 3" key="2">
    <citation type="submission" date="2020-03" db="EMBL/GenBank/DDBJ databases">
        <authorList>
            <person name="Ichikawa N."/>
            <person name="Kimura A."/>
            <person name="Kitahashi Y."/>
            <person name="Uohara A."/>
        </authorList>
    </citation>
    <scope>NUCLEOTIDE SEQUENCE [LARGE SCALE GENOMIC DNA]</scope>
    <source>
        <strain evidence="2 3">NBRC 105367</strain>
    </source>
</reference>
<dbReference type="PANTHER" id="PTHR11261:SF3">
    <property type="entry name" value="RETINOL-BINDING PROTEIN 3"/>
    <property type="match status" value="1"/>
</dbReference>
<keyword evidence="2" id="KW-0675">Receptor</keyword>
<reference evidence="2 3" key="1">
    <citation type="submission" date="2020-03" db="EMBL/GenBank/DDBJ databases">
        <title>Whole genome shotgun sequence of Phytohabitans suffuscus NBRC 105367.</title>
        <authorList>
            <person name="Komaki H."/>
            <person name="Tamura T."/>
        </authorList>
    </citation>
    <scope>NUCLEOTIDE SEQUENCE [LARGE SCALE GENOMIC DNA]</scope>
    <source>
        <strain evidence="2 3">NBRC 105367</strain>
    </source>
</reference>
<sequence>MAVTRAGTVSGVHPAERAIELLRERYVFPELAEAAATTLGQRLAAGAYGGLDESTLAGRLTEDLLGVCPDAHLWVRVRDDRRAPARASIRRVEVLDGNIGYLDVRRVSGSVDGARAIAGSMELVSRTDALILDLRGNEGGSPDGVALWCSYFLPAEPTHLNSIHDRVTGQTRQFWSLAWLPGERYLDRPLYVLTSDRTFSGAEELCLNLKVRGRARLVGETTRGGANLATVLPLTPTMEIAVPHAYSINPITGGNWEGTGIEPDLAVPAASALDVAHAELLDRLPGLGNAKEAR</sequence>
<dbReference type="InterPro" id="IPR005151">
    <property type="entry name" value="Tail-specific_protease"/>
</dbReference>
<dbReference type="GO" id="GO:0006508">
    <property type="term" value="P:proteolysis"/>
    <property type="evidence" value="ECO:0007669"/>
    <property type="project" value="InterPro"/>
</dbReference>
<dbReference type="KEGG" id="psuu:Psuf_069980"/>
<dbReference type="Pfam" id="PF03572">
    <property type="entry name" value="Peptidase_S41"/>
    <property type="match status" value="1"/>
</dbReference>
<evidence type="ECO:0000259" key="1">
    <source>
        <dbReference type="SMART" id="SM00245"/>
    </source>
</evidence>
<accession>A0A6F8YU31</accession>
<protein>
    <submittedName>
        <fullName evidence="2">Interphotoreceptor retinoid-binding protein</fullName>
    </submittedName>
</protein>
<dbReference type="RefSeq" id="WP_173161658.1">
    <property type="nucleotide sequence ID" value="NZ_AP022871.1"/>
</dbReference>
<dbReference type="AlphaFoldDB" id="A0A6F8YU31"/>
<keyword evidence="3" id="KW-1185">Reference proteome</keyword>
<name>A0A6F8YU31_9ACTN</name>
<evidence type="ECO:0000313" key="3">
    <source>
        <dbReference type="Proteomes" id="UP000503011"/>
    </source>
</evidence>
<dbReference type="Gene3D" id="3.30.750.44">
    <property type="match status" value="1"/>
</dbReference>
<dbReference type="Gene3D" id="3.90.226.10">
    <property type="entry name" value="2-enoyl-CoA Hydratase, Chain A, domain 1"/>
    <property type="match status" value="1"/>
</dbReference>
<dbReference type="Pfam" id="PF11918">
    <property type="entry name" value="Peptidase_S41_N"/>
    <property type="match status" value="1"/>
</dbReference>
<dbReference type="InterPro" id="IPR029045">
    <property type="entry name" value="ClpP/crotonase-like_dom_sf"/>
</dbReference>
<dbReference type="EMBL" id="AP022871">
    <property type="protein sequence ID" value="BCB89685.1"/>
    <property type="molecule type" value="Genomic_DNA"/>
</dbReference>
<dbReference type="SMART" id="SM00245">
    <property type="entry name" value="TSPc"/>
    <property type="match status" value="1"/>
</dbReference>
<gene>
    <name evidence="2" type="ORF">Psuf_069980</name>
</gene>
<evidence type="ECO:0000313" key="2">
    <source>
        <dbReference type="EMBL" id="BCB89685.1"/>
    </source>
</evidence>
<dbReference type="CDD" id="cd07563">
    <property type="entry name" value="Peptidase_S41_IRBP"/>
    <property type="match status" value="1"/>
</dbReference>
<feature type="domain" description="Tail specific protease" evidence="1">
    <location>
        <begin position="70"/>
        <end position="268"/>
    </location>
</feature>
<dbReference type="Proteomes" id="UP000503011">
    <property type="component" value="Chromosome"/>
</dbReference>